<dbReference type="GO" id="GO:0005524">
    <property type="term" value="F:ATP binding"/>
    <property type="evidence" value="ECO:0007669"/>
    <property type="project" value="UniProtKB-KW"/>
</dbReference>
<evidence type="ECO:0000313" key="12">
    <source>
        <dbReference type="EMBL" id="KNC49192.1"/>
    </source>
</evidence>
<evidence type="ECO:0000313" key="13">
    <source>
        <dbReference type="Proteomes" id="UP000054408"/>
    </source>
</evidence>
<comment type="catalytic activity">
    <reaction evidence="9">
        <text>L-seryl-[protein] + ATP = O-phospho-L-seryl-[protein] + ADP + H(+)</text>
        <dbReference type="Rhea" id="RHEA:17989"/>
        <dbReference type="Rhea" id="RHEA-COMP:9863"/>
        <dbReference type="Rhea" id="RHEA-COMP:11604"/>
        <dbReference type="ChEBI" id="CHEBI:15378"/>
        <dbReference type="ChEBI" id="CHEBI:29999"/>
        <dbReference type="ChEBI" id="CHEBI:30616"/>
        <dbReference type="ChEBI" id="CHEBI:83421"/>
        <dbReference type="ChEBI" id="CHEBI:456216"/>
        <dbReference type="EC" id="2.7.11.1"/>
    </reaction>
</comment>
<accession>A0A0L0DA00</accession>
<dbReference type="PANTHER" id="PTHR44899:SF10">
    <property type="entry name" value="NIMA-RELATED KINASE 2"/>
    <property type="match status" value="1"/>
</dbReference>
<dbReference type="Pfam" id="PF00069">
    <property type="entry name" value="Pkinase"/>
    <property type="match status" value="1"/>
</dbReference>
<dbReference type="PROSITE" id="PS50011">
    <property type="entry name" value="PROTEIN_KINASE_DOM"/>
    <property type="match status" value="1"/>
</dbReference>
<feature type="domain" description="Protein kinase" evidence="11">
    <location>
        <begin position="8"/>
        <end position="266"/>
    </location>
</feature>
<evidence type="ECO:0000256" key="7">
    <source>
        <dbReference type="ARBA" id="ARBA00022840"/>
    </source>
</evidence>
<dbReference type="FunFam" id="1.10.510.10:FF:000571">
    <property type="entry name" value="Maternal embryonic leucine zipper kinase"/>
    <property type="match status" value="1"/>
</dbReference>
<comment type="similarity">
    <text evidence="1">Belongs to the protein kinase superfamily. NEK Ser/Thr protein kinase family. NIMA subfamily.</text>
</comment>
<keyword evidence="5" id="KW-0547">Nucleotide-binding</keyword>
<dbReference type="SMART" id="SM00220">
    <property type="entry name" value="S_TKc"/>
    <property type="match status" value="1"/>
</dbReference>
<comment type="catalytic activity">
    <reaction evidence="8">
        <text>L-threonyl-[protein] + ATP = O-phospho-L-threonyl-[protein] + ADP + H(+)</text>
        <dbReference type="Rhea" id="RHEA:46608"/>
        <dbReference type="Rhea" id="RHEA-COMP:11060"/>
        <dbReference type="Rhea" id="RHEA-COMP:11605"/>
        <dbReference type="ChEBI" id="CHEBI:15378"/>
        <dbReference type="ChEBI" id="CHEBI:30013"/>
        <dbReference type="ChEBI" id="CHEBI:30616"/>
        <dbReference type="ChEBI" id="CHEBI:61977"/>
        <dbReference type="ChEBI" id="CHEBI:456216"/>
        <dbReference type="EC" id="2.7.11.1"/>
    </reaction>
</comment>
<keyword evidence="7" id="KW-0067">ATP-binding</keyword>
<dbReference type="InterPro" id="IPR008271">
    <property type="entry name" value="Ser/Thr_kinase_AS"/>
</dbReference>
<dbReference type="GeneID" id="25564641"/>
<evidence type="ECO:0000256" key="9">
    <source>
        <dbReference type="ARBA" id="ARBA00048679"/>
    </source>
</evidence>
<dbReference type="OMA" id="YKCHYGE"/>
<keyword evidence="4" id="KW-0808">Transferase</keyword>
<dbReference type="InterPro" id="IPR051131">
    <property type="entry name" value="NEK_Ser/Thr_kinase_NIMA"/>
</dbReference>
<dbReference type="EMBL" id="GL349453">
    <property type="protein sequence ID" value="KNC49192.1"/>
    <property type="molecule type" value="Genomic_DNA"/>
</dbReference>
<dbReference type="STRING" id="461836.A0A0L0DA00"/>
<organism evidence="12 13">
    <name type="scientific">Thecamonas trahens ATCC 50062</name>
    <dbReference type="NCBI Taxonomy" id="461836"/>
    <lineage>
        <taxon>Eukaryota</taxon>
        <taxon>Apusozoa</taxon>
        <taxon>Apusomonadida</taxon>
        <taxon>Apusomonadidae</taxon>
        <taxon>Thecamonas</taxon>
    </lineage>
</organism>
<sequence length="413" mass="46594">MTTLDDYRVLDANLGKGSFGQVARIERKRDGKTLVWKEMEYGKMSEKEKKQLVSEVNILRDLRHPNIVRYVDRIIDKDSYKIYVIMEFCEGGDLAQFIAKCRQQRRYIEEDLIWRVLTQLLLALHDCHSRQILHRDIKPGNILLDANKNVKLGDFGLARVLGSKSLFAHTYVGTPFYMSPEQVRGVAYNSKSDVWSLGCLIYEMAALSPPFVASTHTKLIEKIKEGRYRRLPSVYSEDLTKVIKAMLEMSTTRRASVRSLMDFPPIALRLRERKVSQHYAAVKKREEEAESRADELTALKRSLKAREAKLAERERVVSSVFATLKAKLEALGEPVPALESLFAEARAGASREATPELEDAFTISHTSPPTSADLATAAPSSSYLTSDASQLRYGAKLRSRAVPSTTATYGIRS</sequence>
<dbReference type="FunFam" id="3.30.200.20:FF:000097">
    <property type="entry name" value="Probable serine/threonine-protein kinase nek1"/>
    <property type="match status" value="1"/>
</dbReference>
<dbReference type="AlphaFoldDB" id="A0A0L0DA00"/>
<dbReference type="Proteomes" id="UP000054408">
    <property type="component" value="Unassembled WGS sequence"/>
</dbReference>
<keyword evidence="3" id="KW-0723">Serine/threonine-protein kinase</keyword>
<dbReference type="InterPro" id="IPR011009">
    <property type="entry name" value="Kinase-like_dom_sf"/>
</dbReference>
<dbReference type="GO" id="GO:0004674">
    <property type="term" value="F:protein serine/threonine kinase activity"/>
    <property type="evidence" value="ECO:0007669"/>
    <property type="project" value="UniProtKB-KW"/>
</dbReference>
<evidence type="ECO:0000259" key="11">
    <source>
        <dbReference type="PROSITE" id="PS50011"/>
    </source>
</evidence>
<gene>
    <name evidence="12" type="ORF">AMSG_05174</name>
</gene>
<dbReference type="PANTHER" id="PTHR44899">
    <property type="entry name" value="CAMK FAMILY PROTEIN KINASE"/>
    <property type="match status" value="1"/>
</dbReference>
<dbReference type="CDD" id="cd08217">
    <property type="entry name" value="STKc_Nek2"/>
    <property type="match status" value="1"/>
</dbReference>
<reference evidence="12 13" key="1">
    <citation type="submission" date="2010-05" db="EMBL/GenBank/DDBJ databases">
        <title>The Genome Sequence of Thecamonas trahens ATCC 50062.</title>
        <authorList>
            <consortium name="The Broad Institute Genome Sequencing Platform"/>
            <person name="Russ C."/>
            <person name="Cuomo C."/>
            <person name="Shea T."/>
            <person name="Young S.K."/>
            <person name="Zeng Q."/>
            <person name="Koehrsen M."/>
            <person name="Haas B."/>
            <person name="Borodovsky M."/>
            <person name="Guigo R."/>
            <person name="Alvarado L."/>
            <person name="Berlin A."/>
            <person name="Bochicchio J."/>
            <person name="Borenstein D."/>
            <person name="Chapman S."/>
            <person name="Chen Z."/>
            <person name="Freedman E."/>
            <person name="Gellesch M."/>
            <person name="Goldberg J."/>
            <person name="Griggs A."/>
            <person name="Gujja S."/>
            <person name="Heilman E."/>
            <person name="Heiman D."/>
            <person name="Hepburn T."/>
            <person name="Howarth C."/>
            <person name="Jen D."/>
            <person name="Larson L."/>
            <person name="Mehta T."/>
            <person name="Park D."/>
            <person name="Pearson M."/>
            <person name="Roberts A."/>
            <person name="Saif S."/>
            <person name="Shenoy N."/>
            <person name="Sisk P."/>
            <person name="Stolte C."/>
            <person name="Sykes S."/>
            <person name="Thomson T."/>
            <person name="Walk T."/>
            <person name="White J."/>
            <person name="Yandava C."/>
            <person name="Burger G."/>
            <person name="Gray M.W."/>
            <person name="Holland P.W.H."/>
            <person name="King N."/>
            <person name="Lang F.B.F."/>
            <person name="Roger A.J."/>
            <person name="Ruiz-Trillo I."/>
            <person name="Lander E."/>
            <person name="Nusbaum C."/>
        </authorList>
    </citation>
    <scope>NUCLEOTIDE SEQUENCE [LARGE SCALE GENOMIC DNA]</scope>
    <source>
        <strain evidence="12 13">ATCC 50062</strain>
    </source>
</reference>
<name>A0A0L0DA00_THETB</name>
<evidence type="ECO:0000256" key="5">
    <source>
        <dbReference type="ARBA" id="ARBA00022741"/>
    </source>
</evidence>
<dbReference type="PROSITE" id="PS00108">
    <property type="entry name" value="PROTEIN_KINASE_ST"/>
    <property type="match status" value="1"/>
</dbReference>
<dbReference type="SUPFAM" id="SSF56112">
    <property type="entry name" value="Protein kinase-like (PK-like)"/>
    <property type="match status" value="1"/>
</dbReference>
<dbReference type="EC" id="2.7.11.1" evidence="2"/>
<evidence type="ECO:0000256" key="2">
    <source>
        <dbReference type="ARBA" id="ARBA00012513"/>
    </source>
</evidence>
<dbReference type="eggNOG" id="KOG1826">
    <property type="taxonomic scope" value="Eukaryota"/>
</dbReference>
<evidence type="ECO:0000256" key="3">
    <source>
        <dbReference type="ARBA" id="ARBA00022527"/>
    </source>
</evidence>
<dbReference type="RefSeq" id="XP_013758211.1">
    <property type="nucleotide sequence ID" value="XM_013902757.1"/>
</dbReference>
<keyword evidence="10" id="KW-0175">Coiled coil</keyword>
<dbReference type="InterPro" id="IPR000719">
    <property type="entry name" value="Prot_kinase_dom"/>
</dbReference>
<evidence type="ECO:0000256" key="8">
    <source>
        <dbReference type="ARBA" id="ARBA00047899"/>
    </source>
</evidence>
<evidence type="ECO:0000256" key="4">
    <source>
        <dbReference type="ARBA" id="ARBA00022679"/>
    </source>
</evidence>
<keyword evidence="13" id="KW-1185">Reference proteome</keyword>
<dbReference type="OrthoDB" id="248923at2759"/>
<evidence type="ECO:0000256" key="10">
    <source>
        <dbReference type="SAM" id="Coils"/>
    </source>
</evidence>
<evidence type="ECO:0000256" key="1">
    <source>
        <dbReference type="ARBA" id="ARBA00010886"/>
    </source>
</evidence>
<protein>
    <recommendedName>
        <fullName evidence="2">non-specific serine/threonine protein kinase</fullName>
        <ecNumber evidence="2">2.7.11.1</ecNumber>
    </recommendedName>
</protein>
<dbReference type="Gene3D" id="1.10.510.10">
    <property type="entry name" value="Transferase(Phosphotransferase) domain 1"/>
    <property type="match status" value="1"/>
</dbReference>
<feature type="coiled-coil region" evidence="10">
    <location>
        <begin position="279"/>
        <end position="313"/>
    </location>
</feature>
<evidence type="ECO:0000256" key="6">
    <source>
        <dbReference type="ARBA" id="ARBA00022777"/>
    </source>
</evidence>
<dbReference type="Gene3D" id="3.30.200.20">
    <property type="entry name" value="Phosphorylase Kinase, domain 1"/>
    <property type="match status" value="1"/>
</dbReference>
<proteinExistence type="inferred from homology"/>
<keyword evidence="6 12" id="KW-0418">Kinase</keyword>